<gene>
    <name evidence="1" type="ORF">A8806_105263</name>
</gene>
<keyword evidence="2" id="KW-1185">Reference proteome</keyword>
<dbReference type="CDD" id="cd01081">
    <property type="entry name" value="Aldose_epim"/>
    <property type="match status" value="1"/>
</dbReference>
<comment type="caution">
    <text evidence="1">The sequence shown here is derived from an EMBL/GenBank/DDBJ whole genome shotgun (WGS) entry which is preliminary data.</text>
</comment>
<sequence length="319" mass="36558">MKKRFNYETIHHREYGNVIVLRSTDESGKEQKLYLAPDYGFNLIGYEAGQEDLIYTRPETLRNEGFSGIPVLYPTPNRVKDARFQFKGKIYSIEKNGVPRYLHGLVYDEKWTAGQPEFTEQGVKVCAWIEFKEGSAPYQSFPWRHTLKVSWELTVNGIRLEYEVHNQGQEELPFGFAIHPFFPVYAFGETAKIRVPAKQVFESTPDRFPTGKILKTGGTGFDLSRPREVTSLSLDDVYTGLSGQEAEISYGRNRLVLSASSEFDKMVVFTPEEDFFCLENQTCMTDAHNFYNKGYEKSGLIIAEPGSVHRGWIEMTAYI</sequence>
<dbReference type="AlphaFoldDB" id="A0A2Y9BJ00"/>
<dbReference type="Pfam" id="PF01263">
    <property type="entry name" value="Aldose_epim"/>
    <property type="match status" value="1"/>
</dbReference>
<accession>A0A2Y9BJ00</accession>
<dbReference type="GO" id="GO:0016853">
    <property type="term" value="F:isomerase activity"/>
    <property type="evidence" value="ECO:0007669"/>
    <property type="project" value="InterPro"/>
</dbReference>
<dbReference type="GO" id="GO:0030246">
    <property type="term" value="F:carbohydrate binding"/>
    <property type="evidence" value="ECO:0007669"/>
    <property type="project" value="InterPro"/>
</dbReference>
<organism evidence="1 2">
    <name type="scientific">Faecalicatena orotica</name>
    <dbReference type="NCBI Taxonomy" id="1544"/>
    <lineage>
        <taxon>Bacteria</taxon>
        <taxon>Bacillati</taxon>
        <taxon>Bacillota</taxon>
        <taxon>Clostridia</taxon>
        <taxon>Lachnospirales</taxon>
        <taxon>Lachnospiraceae</taxon>
        <taxon>Faecalicatena</taxon>
    </lineage>
</organism>
<dbReference type="InterPro" id="IPR014718">
    <property type="entry name" value="GH-type_carb-bd"/>
</dbReference>
<dbReference type="RefSeq" id="WP_109731086.1">
    <property type="nucleotide sequence ID" value="NZ_BAAACK010000018.1"/>
</dbReference>
<proteinExistence type="predicted"/>
<protein>
    <submittedName>
        <fullName evidence="1">Aldose 1-epimerase</fullName>
    </submittedName>
</protein>
<evidence type="ECO:0000313" key="2">
    <source>
        <dbReference type="Proteomes" id="UP000245845"/>
    </source>
</evidence>
<reference evidence="1 2" key="1">
    <citation type="submission" date="2018-05" db="EMBL/GenBank/DDBJ databases">
        <title>The Hungate 1000. A catalogue of reference genomes from the rumen microbiome.</title>
        <authorList>
            <person name="Kelly W."/>
        </authorList>
    </citation>
    <scope>NUCLEOTIDE SEQUENCE [LARGE SCALE GENOMIC DNA]</scope>
    <source>
        <strain evidence="1 2">NLAE-zl-C242</strain>
    </source>
</reference>
<evidence type="ECO:0000313" key="1">
    <source>
        <dbReference type="EMBL" id="PWJ29960.1"/>
    </source>
</evidence>
<dbReference type="InterPro" id="IPR008183">
    <property type="entry name" value="Aldose_1/G6P_1-epimerase"/>
</dbReference>
<dbReference type="SUPFAM" id="SSF74650">
    <property type="entry name" value="Galactose mutarotase-like"/>
    <property type="match status" value="1"/>
</dbReference>
<name>A0A2Y9BJ00_9FIRM</name>
<dbReference type="EMBL" id="QGDL01000005">
    <property type="protein sequence ID" value="PWJ29960.1"/>
    <property type="molecule type" value="Genomic_DNA"/>
</dbReference>
<dbReference type="GO" id="GO:0005975">
    <property type="term" value="P:carbohydrate metabolic process"/>
    <property type="evidence" value="ECO:0007669"/>
    <property type="project" value="InterPro"/>
</dbReference>
<dbReference type="Proteomes" id="UP000245845">
    <property type="component" value="Unassembled WGS sequence"/>
</dbReference>
<dbReference type="Gene3D" id="2.70.98.10">
    <property type="match status" value="1"/>
</dbReference>
<dbReference type="OrthoDB" id="9795355at2"/>
<dbReference type="InterPro" id="IPR011013">
    <property type="entry name" value="Gal_mutarotase_sf_dom"/>
</dbReference>